<dbReference type="InterPro" id="IPR032675">
    <property type="entry name" value="LRR_dom_sf"/>
</dbReference>
<dbReference type="InterPro" id="IPR052394">
    <property type="entry name" value="LRR-containing"/>
</dbReference>
<feature type="domain" description="U-box" evidence="1">
    <location>
        <begin position="406"/>
        <end position="473"/>
    </location>
</feature>
<dbReference type="GO" id="GO:0004842">
    <property type="term" value="F:ubiquitin-protein transferase activity"/>
    <property type="evidence" value="ECO:0007669"/>
    <property type="project" value="InterPro"/>
</dbReference>
<dbReference type="SUPFAM" id="SSF57850">
    <property type="entry name" value="RING/U-box"/>
    <property type="match status" value="2"/>
</dbReference>
<dbReference type="Pfam" id="PF13516">
    <property type="entry name" value="LRR_6"/>
    <property type="match status" value="1"/>
</dbReference>
<organism evidence="2 3">
    <name type="scientific">Legionella shakespearei DSM 23087</name>
    <dbReference type="NCBI Taxonomy" id="1122169"/>
    <lineage>
        <taxon>Bacteria</taxon>
        <taxon>Pseudomonadati</taxon>
        <taxon>Pseudomonadota</taxon>
        <taxon>Gammaproteobacteria</taxon>
        <taxon>Legionellales</taxon>
        <taxon>Legionellaceae</taxon>
        <taxon>Legionella</taxon>
    </lineage>
</organism>
<dbReference type="SMART" id="SM00504">
    <property type="entry name" value="Ubox"/>
    <property type="match status" value="2"/>
</dbReference>
<dbReference type="InterPro" id="IPR001611">
    <property type="entry name" value="Leu-rich_rpt"/>
</dbReference>
<proteinExistence type="predicted"/>
<dbReference type="SUPFAM" id="SSF52047">
    <property type="entry name" value="RNI-like"/>
    <property type="match status" value="1"/>
</dbReference>
<dbReference type="SMART" id="SM00368">
    <property type="entry name" value="LRR_RI"/>
    <property type="match status" value="3"/>
</dbReference>
<evidence type="ECO:0000313" key="3">
    <source>
        <dbReference type="Proteomes" id="UP000054600"/>
    </source>
</evidence>
<dbReference type="GO" id="GO:0016567">
    <property type="term" value="P:protein ubiquitination"/>
    <property type="evidence" value="ECO:0007669"/>
    <property type="project" value="InterPro"/>
</dbReference>
<gene>
    <name evidence="2" type="ORF">Lsha_2440</name>
</gene>
<sequence length="490" mass="55825">MPEKNEIGLFLYAVHCFKKLSESEFVLSRSDAFDAYTILSIPGLHIERLGLKALARYLRVRPNLLRLNLSDIDLGNAIFPQIISALHEQSELKYLSLRLTYIEYNSKSGHLLRDFLTAHSKITELDIAFNSLTTKQMKHVLTGIKNNSSLKKVDLSYNHFDKVNFDILASILKSNNKIIQLGLGYADGGSVLPDINKDWGPVFNALNKNKRLKSLDLQHNHLNLEIHGLCKFISMNQTIEKIDLSYNKFTEKELKLLLAALRKNHSLRTLKIQEQGFQTSEFDKTVKRINAELKSRVGDSLTSTDTSSEDSTQTFDPEWMFKDMECPITSEIMKHPVLCTLDGRSYEKTAIKSWLEEKQTSPMSRVKIPQGKTADDVLIPNKALNQFIKQVHQNRTDFSNDEEPKAMACPLSGKTMQHPVLCTLDNKTYEKENIEELLKKPKILFFQKKIPYGKTLDDVLIPDYALQGLIQAYSERNNNSGESLALPGFK</sequence>
<dbReference type="RefSeq" id="WP_018576131.1">
    <property type="nucleotide sequence ID" value="NZ_KB892382.1"/>
</dbReference>
<dbReference type="PANTHER" id="PTHR24114">
    <property type="entry name" value="LEUCINE RICH REPEAT FAMILY PROTEIN"/>
    <property type="match status" value="1"/>
</dbReference>
<dbReference type="Pfam" id="PF04564">
    <property type="entry name" value="U-box"/>
    <property type="match status" value="1"/>
</dbReference>
<dbReference type="CDD" id="cd16655">
    <property type="entry name" value="RING-Ubox_WDSUB1-like"/>
    <property type="match status" value="1"/>
</dbReference>
<dbReference type="EMBL" id="LNYW01000066">
    <property type="protein sequence ID" value="KTD57599.1"/>
    <property type="molecule type" value="Genomic_DNA"/>
</dbReference>
<dbReference type="InterPro" id="IPR003613">
    <property type="entry name" value="Ubox_domain"/>
</dbReference>
<dbReference type="STRING" id="1122169.Lsha_2440"/>
<dbReference type="PATRIC" id="fig|1122169.6.peg.2800"/>
<dbReference type="AlphaFoldDB" id="A0A0W0YLM3"/>
<dbReference type="Gene3D" id="3.80.10.10">
    <property type="entry name" value="Ribonuclease Inhibitor"/>
    <property type="match status" value="3"/>
</dbReference>
<dbReference type="Proteomes" id="UP000054600">
    <property type="component" value="Unassembled WGS sequence"/>
</dbReference>
<dbReference type="eggNOG" id="ENOG5031EK6">
    <property type="taxonomic scope" value="Bacteria"/>
</dbReference>
<name>A0A0W0YLM3_9GAMM</name>
<protein>
    <submittedName>
        <fullName evidence="2">U-box domain protein</fullName>
    </submittedName>
</protein>
<evidence type="ECO:0000313" key="2">
    <source>
        <dbReference type="EMBL" id="KTD57599.1"/>
    </source>
</evidence>
<evidence type="ECO:0000259" key="1">
    <source>
        <dbReference type="SMART" id="SM00504"/>
    </source>
</evidence>
<dbReference type="Gene3D" id="3.30.40.10">
    <property type="entry name" value="Zinc/RING finger domain, C3HC4 (zinc finger)"/>
    <property type="match status" value="2"/>
</dbReference>
<dbReference type="OrthoDB" id="5654459at2"/>
<keyword evidence="3" id="KW-1185">Reference proteome</keyword>
<dbReference type="InterPro" id="IPR013083">
    <property type="entry name" value="Znf_RING/FYVE/PHD"/>
</dbReference>
<reference evidence="2 3" key="1">
    <citation type="submission" date="2015-11" db="EMBL/GenBank/DDBJ databases">
        <title>Genomic analysis of 38 Legionella species identifies large and diverse effector repertoires.</title>
        <authorList>
            <person name="Burstein D."/>
            <person name="Amaro F."/>
            <person name="Zusman T."/>
            <person name="Lifshitz Z."/>
            <person name="Cohen O."/>
            <person name="Gilbert J.A."/>
            <person name="Pupko T."/>
            <person name="Shuman H.A."/>
            <person name="Segal G."/>
        </authorList>
    </citation>
    <scope>NUCLEOTIDE SEQUENCE [LARGE SCALE GENOMIC DNA]</scope>
    <source>
        <strain evidence="2 3">ATCC 49655</strain>
    </source>
</reference>
<dbReference type="PANTHER" id="PTHR24114:SF2">
    <property type="entry name" value="F-BOX DOMAIN-CONTAINING PROTEIN-RELATED"/>
    <property type="match status" value="1"/>
</dbReference>
<comment type="caution">
    <text evidence="2">The sequence shown here is derived from an EMBL/GenBank/DDBJ whole genome shotgun (WGS) entry which is preliminary data.</text>
</comment>
<feature type="domain" description="U-box" evidence="1">
    <location>
        <begin position="323"/>
        <end position="395"/>
    </location>
</feature>
<accession>A0A0W0YLM3</accession>